<name>A0A5B7J7X2_PORTR</name>
<dbReference type="Proteomes" id="UP000324222">
    <property type="component" value="Unassembled WGS sequence"/>
</dbReference>
<feature type="region of interest" description="Disordered" evidence="1">
    <location>
        <begin position="1"/>
        <end position="30"/>
    </location>
</feature>
<evidence type="ECO:0000313" key="2">
    <source>
        <dbReference type="EMBL" id="MPC92830.1"/>
    </source>
</evidence>
<evidence type="ECO:0000256" key="1">
    <source>
        <dbReference type="SAM" id="MobiDB-lite"/>
    </source>
</evidence>
<gene>
    <name evidence="2" type="ORF">E2C01_087940</name>
</gene>
<reference evidence="2 3" key="1">
    <citation type="submission" date="2019-05" db="EMBL/GenBank/DDBJ databases">
        <title>Another draft genome of Portunus trituberculatus and its Hox gene families provides insights of decapod evolution.</title>
        <authorList>
            <person name="Jeong J.-H."/>
            <person name="Song I."/>
            <person name="Kim S."/>
            <person name="Choi T."/>
            <person name="Kim D."/>
            <person name="Ryu S."/>
            <person name="Kim W."/>
        </authorList>
    </citation>
    <scope>NUCLEOTIDE SEQUENCE [LARGE SCALE GENOMIC DNA]</scope>
    <source>
        <tissue evidence="2">Muscle</tissue>
    </source>
</reference>
<keyword evidence="3" id="KW-1185">Reference proteome</keyword>
<protein>
    <submittedName>
        <fullName evidence="2">Uncharacterized protein</fullName>
    </submittedName>
</protein>
<dbReference type="AlphaFoldDB" id="A0A5B7J7X2"/>
<evidence type="ECO:0000313" key="3">
    <source>
        <dbReference type="Proteomes" id="UP000324222"/>
    </source>
</evidence>
<dbReference type="EMBL" id="VSRR010092662">
    <property type="protein sequence ID" value="MPC92830.1"/>
    <property type="molecule type" value="Genomic_DNA"/>
</dbReference>
<comment type="caution">
    <text evidence="2">The sequence shown here is derived from an EMBL/GenBank/DDBJ whole genome shotgun (WGS) entry which is preliminary data.</text>
</comment>
<accession>A0A5B7J7X2</accession>
<feature type="region of interest" description="Disordered" evidence="1">
    <location>
        <begin position="44"/>
        <end position="65"/>
    </location>
</feature>
<organism evidence="2 3">
    <name type="scientific">Portunus trituberculatus</name>
    <name type="common">Swimming crab</name>
    <name type="synonym">Neptunus trituberculatus</name>
    <dbReference type="NCBI Taxonomy" id="210409"/>
    <lineage>
        <taxon>Eukaryota</taxon>
        <taxon>Metazoa</taxon>
        <taxon>Ecdysozoa</taxon>
        <taxon>Arthropoda</taxon>
        <taxon>Crustacea</taxon>
        <taxon>Multicrustacea</taxon>
        <taxon>Malacostraca</taxon>
        <taxon>Eumalacostraca</taxon>
        <taxon>Eucarida</taxon>
        <taxon>Decapoda</taxon>
        <taxon>Pleocyemata</taxon>
        <taxon>Brachyura</taxon>
        <taxon>Eubrachyura</taxon>
        <taxon>Portunoidea</taxon>
        <taxon>Portunidae</taxon>
        <taxon>Portuninae</taxon>
        <taxon>Portunus</taxon>
    </lineage>
</organism>
<sequence>MVDGSATRCQEQHRVERPSGLQTPKWSSRGHEELDTFFTAYRSSVSPNQLSGMTSQANETQKGRI</sequence>
<proteinExistence type="predicted"/>